<dbReference type="Proteomes" id="UP000539985">
    <property type="component" value="Unassembled WGS sequence"/>
</dbReference>
<comment type="similarity">
    <text evidence="1">Belongs to the LysR transcriptional regulatory family.</text>
</comment>
<dbReference type="InterPro" id="IPR036390">
    <property type="entry name" value="WH_DNA-bd_sf"/>
</dbReference>
<evidence type="ECO:0000256" key="1">
    <source>
        <dbReference type="ARBA" id="ARBA00009437"/>
    </source>
</evidence>
<dbReference type="SUPFAM" id="SSF46785">
    <property type="entry name" value="Winged helix' DNA-binding domain"/>
    <property type="match status" value="1"/>
</dbReference>
<evidence type="ECO:0000256" key="3">
    <source>
        <dbReference type="ARBA" id="ARBA00023125"/>
    </source>
</evidence>
<sequence>MAPRTLPPLSKLKVFEAAARLQSFKLAAAELNLTQSAISHQIASLERYLGIALFYRLPGRVELSEKGSLYFPVIKDALERIALTTDLICERQS</sequence>
<keyword evidence="4" id="KW-0010">Activator</keyword>
<comment type="caution">
    <text evidence="7">The sequence shown here is derived from an EMBL/GenBank/DDBJ whole genome shotgun (WGS) entry which is preliminary data.</text>
</comment>
<dbReference type="Pfam" id="PF00126">
    <property type="entry name" value="HTH_1"/>
    <property type="match status" value="1"/>
</dbReference>
<feature type="domain" description="HTH lysR-type" evidence="6">
    <location>
        <begin position="7"/>
        <end position="64"/>
    </location>
</feature>
<dbReference type="InterPro" id="IPR036388">
    <property type="entry name" value="WH-like_DNA-bd_sf"/>
</dbReference>
<dbReference type="GO" id="GO:0009891">
    <property type="term" value="P:positive regulation of biosynthetic process"/>
    <property type="evidence" value="ECO:0007669"/>
    <property type="project" value="UniProtKB-ARBA"/>
</dbReference>
<keyword evidence="2" id="KW-0805">Transcription regulation</keyword>
<dbReference type="InterPro" id="IPR000847">
    <property type="entry name" value="LysR_HTH_N"/>
</dbReference>
<dbReference type="GO" id="GO:0006351">
    <property type="term" value="P:DNA-templated transcription"/>
    <property type="evidence" value="ECO:0007669"/>
    <property type="project" value="TreeGrafter"/>
</dbReference>
<keyword evidence="5" id="KW-0804">Transcription</keyword>
<dbReference type="PROSITE" id="PS50931">
    <property type="entry name" value="HTH_LYSR"/>
    <property type="match status" value="1"/>
</dbReference>
<gene>
    <name evidence="7" type="ORF">HX882_28585</name>
</gene>
<dbReference type="Gene3D" id="1.10.10.10">
    <property type="entry name" value="Winged helix-like DNA-binding domain superfamily/Winged helix DNA-binding domain"/>
    <property type="match status" value="1"/>
</dbReference>
<dbReference type="EMBL" id="JACAQB010000026">
    <property type="protein sequence ID" value="NWB99831.1"/>
    <property type="molecule type" value="Genomic_DNA"/>
</dbReference>
<dbReference type="InterPro" id="IPR058163">
    <property type="entry name" value="LysR-type_TF_proteobact-type"/>
</dbReference>
<protein>
    <submittedName>
        <fullName evidence="7">LysR family transcriptional regulator</fullName>
    </submittedName>
</protein>
<evidence type="ECO:0000313" key="8">
    <source>
        <dbReference type="Proteomes" id="UP000539985"/>
    </source>
</evidence>
<dbReference type="FunFam" id="1.10.10.10:FF:000038">
    <property type="entry name" value="Glycine cleavage system transcriptional activator"/>
    <property type="match status" value="1"/>
</dbReference>
<evidence type="ECO:0000256" key="4">
    <source>
        <dbReference type="ARBA" id="ARBA00023159"/>
    </source>
</evidence>
<evidence type="ECO:0000256" key="2">
    <source>
        <dbReference type="ARBA" id="ARBA00023015"/>
    </source>
</evidence>
<proteinExistence type="inferred from homology"/>
<reference evidence="7 8" key="1">
    <citation type="submission" date="2020-04" db="EMBL/GenBank/DDBJ databases">
        <title>Molecular characterization of pseudomonads from Agaricus bisporus reveal novel blotch 2 pathogens in Western Europe.</title>
        <authorList>
            <person name="Taparia T."/>
            <person name="Krijger M."/>
            <person name="Haynes E."/>
            <person name="Elpinstone J.G."/>
            <person name="Noble R."/>
            <person name="Van Der Wolf J."/>
        </authorList>
    </citation>
    <scope>NUCLEOTIDE SEQUENCE [LARGE SCALE GENOMIC DNA]</scope>
    <source>
        <strain evidence="7 8">H7001</strain>
    </source>
</reference>
<evidence type="ECO:0000259" key="6">
    <source>
        <dbReference type="PROSITE" id="PS50931"/>
    </source>
</evidence>
<organism evidence="7 8">
    <name type="scientific">Pseudomonas gingeri</name>
    <dbReference type="NCBI Taxonomy" id="117681"/>
    <lineage>
        <taxon>Bacteria</taxon>
        <taxon>Pseudomonadati</taxon>
        <taxon>Pseudomonadota</taxon>
        <taxon>Gammaproteobacteria</taxon>
        <taxon>Pseudomonadales</taxon>
        <taxon>Pseudomonadaceae</taxon>
        <taxon>Pseudomonas</taxon>
    </lineage>
</organism>
<dbReference type="AlphaFoldDB" id="A0A7Y7XHS7"/>
<dbReference type="RefSeq" id="WP_177105380.1">
    <property type="nucleotide sequence ID" value="NZ_JACAQB010000026.1"/>
</dbReference>
<evidence type="ECO:0000256" key="5">
    <source>
        <dbReference type="ARBA" id="ARBA00023163"/>
    </source>
</evidence>
<evidence type="ECO:0000313" key="7">
    <source>
        <dbReference type="EMBL" id="NWB99831.1"/>
    </source>
</evidence>
<dbReference type="PANTHER" id="PTHR30537:SF74">
    <property type="entry name" value="HTH-TYPE TRANSCRIPTIONAL REGULATOR TRPI"/>
    <property type="match status" value="1"/>
</dbReference>
<accession>A0A7Y7XHS7</accession>
<keyword evidence="3" id="KW-0238">DNA-binding</keyword>
<dbReference type="PRINTS" id="PR00039">
    <property type="entry name" value="HTHLYSR"/>
</dbReference>
<dbReference type="PANTHER" id="PTHR30537">
    <property type="entry name" value="HTH-TYPE TRANSCRIPTIONAL REGULATOR"/>
    <property type="match status" value="1"/>
</dbReference>
<name>A0A7Y7XHS7_9PSED</name>
<dbReference type="GO" id="GO:0003700">
    <property type="term" value="F:DNA-binding transcription factor activity"/>
    <property type="evidence" value="ECO:0007669"/>
    <property type="project" value="InterPro"/>
</dbReference>
<dbReference type="GO" id="GO:0043565">
    <property type="term" value="F:sequence-specific DNA binding"/>
    <property type="evidence" value="ECO:0007669"/>
    <property type="project" value="TreeGrafter"/>
</dbReference>